<evidence type="ECO:0000313" key="3">
    <source>
        <dbReference type="Proteomes" id="UP001628192"/>
    </source>
</evidence>
<proteinExistence type="predicted"/>
<keyword evidence="3" id="KW-1185">Reference proteome</keyword>
<dbReference type="Proteomes" id="UP001628192">
    <property type="component" value="Unassembled WGS sequence"/>
</dbReference>
<dbReference type="PROSITE" id="PS51750">
    <property type="entry name" value="BRO_N"/>
    <property type="match status" value="1"/>
</dbReference>
<dbReference type="RefSeq" id="WP_407844782.1">
    <property type="nucleotide sequence ID" value="NZ_BAAFSG010000001.1"/>
</dbReference>
<dbReference type="EMBL" id="BAAFSG010000001">
    <property type="protein sequence ID" value="GAB1254523.1"/>
    <property type="molecule type" value="Genomic_DNA"/>
</dbReference>
<organism evidence="2 3">
    <name type="scientific">Desulfovibrio falkowii</name>
    <dbReference type="NCBI Taxonomy" id="3136602"/>
    <lineage>
        <taxon>Bacteria</taxon>
        <taxon>Pseudomonadati</taxon>
        <taxon>Thermodesulfobacteriota</taxon>
        <taxon>Desulfovibrionia</taxon>
        <taxon>Desulfovibrionales</taxon>
        <taxon>Desulfovibrionaceae</taxon>
        <taxon>Desulfovibrio</taxon>
    </lineage>
</organism>
<dbReference type="SMART" id="SM01040">
    <property type="entry name" value="Bro-N"/>
    <property type="match status" value="1"/>
</dbReference>
<sequence>MNELKIFENAAFGSVRVIEREGQPWFVASDVAKSLGYRDAAAMTRMLDEDEKGTHIVCTLGGKQEVTVIS</sequence>
<dbReference type="InterPro" id="IPR003497">
    <property type="entry name" value="BRO_N_domain"/>
</dbReference>
<accession>A0ABQ0E9V9</accession>
<name>A0ABQ0E9V9_9BACT</name>
<dbReference type="Pfam" id="PF02498">
    <property type="entry name" value="Bro-N"/>
    <property type="match status" value="1"/>
</dbReference>
<evidence type="ECO:0000313" key="2">
    <source>
        <dbReference type="EMBL" id="GAB1254523.1"/>
    </source>
</evidence>
<evidence type="ECO:0000259" key="1">
    <source>
        <dbReference type="PROSITE" id="PS51750"/>
    </source>
</evidence>
<comment type="caution">
    <text evidence="2">The sequence shown here is derived from an EMBL/GenBank/DDBJ whole genome shotgun (WGS) entry which is preliminary data.</text>
</comment>
<reference evidence="2 3" key="1">
    <citation type="journal article" date="2025" name="Int. J. Syst. Evol. Microbiol.">
        <title>Desulfovibrio falkowii sp. nov., Porphyromonas miyakawae sp. nov., Mediterraneibacter flintii sp. nov. and Owariibacterium komagatae gen. nov., sp. nov., isolated from human faeces.</title>
        <authorList>
            <person name="Hamaguchi T."/>
            <person name="Ohara M."/>
            <person name="Hisatomi A."/>
            <person name="Sekiguchi K."/>
            <person name="Takeda J.I."/>
            <person name="Ueyama J."/>
            <person name="Ito M."/>
            <person name="Nishiwaki H."/>
            <person name="Ogi T."/>
            <person name="Hirayama M."/>
            <person name="Ohkuma M."/>
            <person name="Sakamoto M."/>
            <person name="Ohno K."/>
        </authorList>
    </citation>
    <scope>NUCLEOTIDE SEQUENCE [LARGE SCALE GENOMIC DNA]</scope>
    <source>
        <strain evidence="2 3">13CB8C</strain>
    </source>
</reference>
<feature type="domain" description="Bro-N" evidence="1">
    <location>
        <begin position="1"/>
        <end position="70"/>
    </location>
</feature>
<protein>
    <recommendedName>
        <fullName evidence="1">Bro-N domain-containing protein</fullName>
    </recommendedName>
</protein>
<gene>
    <name evidence="2" type="ORF">Defa_20100</name>
</gene>